<comment type="caution">
    <text evidence="2">The sequence shown here is derived from an EMBL/GenBank/DDBJ whole genome shotgun (WGS) entry which is preliminary data.</text>
</comment>
<dbReference type="RefSeq" id="WP_062128413.1">
    <property type="nucleotide sequence ID" value="NZ_BAZW01000071.1"/>
</dbReference>
<feature type="transmembrane region" description="Helical" evidence="1">
    <location>
        <begin position="6"/>
        <end position="30"/>
    </location>
</feature>
<name>A0A0E9M3G5_9BACT</name>
<dbReference type="Proteomes" id="UP000032900">
    <property type="component" value="Unassembled WGS sequence"/>
</dbReference>
<dbReference type="EMBL" id="BAZW01000071">
    <property type="protein sequence ID" value="GAO31956.1"/>
    <property type="molecule type" value="Genomic_DNA"/>
</dbReference>
<evidence type="ECO:0000313" key="2">
    <source>
        <dbReference type="EMBL" id="GAO31956.1"/>
    </source>
</evidence>
<dbReference type="AlphaFoldDB" id="A0A0E9M3G5"/>
<sequence length="154" mass="17541">MKGFTIFEAVVAMMLTALLAILVIAGVGFYQRMFGVVIDSGDKQREINLFYFALSNDMEKADEVLFDGELQFVFDKNSVSFYEMEDDKIIRKVNFETDTFYVHGKIETVELVEGSEHLIGFIQVNCLNGELVFPVSVQKQYALGALIQNQKTWQ</sequence>
<evidence type="ECO:0008006" key="4">
    <source>
        <dbReference type="Google" id="ProtNLM"/>
    </source>
</evidence>
<protein>
    <recommendedName>
        <fullName evidence="4">Prepilin-type N-terminal cleavage/methylation domain-containing protein</fullName>
    </recommendedName>
</protein>
<reference evidence="2 3" key="1">
    <citation type="journal article" date="2015" name="Microbes Environ.">
        <title>Distribution and evolution of nitrogen fixation genes in the phylum bacteroidetes.</title>
        <authorList>
            <person name="Inoue J."/>
            <person name="Oshima K."/>
            <person name="Suda W."/>
            <person name="Sakamoto M."/>
            <person name="Iino T."/>
            <person name="Noda S."/>
            <person name="Hongoh Y."/>
            <person name="Hattori M."/>
            <person name="Ohkuma M."/>
        </authorList>
    </citation>
    <scope>NUCLEOTIDE SEQUENCE [LARGE SCALE GENOMIC DNA]</scope>
    <source>
        <strain evidence="2">JCM 15548</strain>
    </source>
</reference>
<keyword evidence="1" id="KW-0812">Transmembrane</keyword>
<gene>
    <name evidence="2" type="ORF">JCM15548_14371</name>
</gene>
<proteinExistence type="predicted"/>
<evidence type="ECO:0000256" key="1">
    <source>
        <dbReference type="SAM" id="Phobius"/>
    </source>
</evidence>
<keyword evidence="3" id="KW-1185">Reference proteome</keyword>
<organism evidence="2 3">
    <name type="scientific">Geofilum rubicundum JCM 15548</name>
    <dbReference type="NCBI Taxonomy" id="1236989"/>
    <lineage>
        <taxon>Bacteria</taxon>
        <taxon>Pseudomonadati</taxon>
        <taxon>Bacteroidota</taxon>
        <taxon>Bacteroidia</taxon>
        <taxon>Marinilabiliales</taxon>
        <taxon>Marinilabiliaceae</taxon>
        <taxon>Geofilum</taxon>
    </lineage>
</organism>
<accession>A0A0E9M3G5</accession>
<keyword evidence="1" id="KW-1133">Transmembrane helix</keyword>
<evidence type="ECO:0000313" key="3">
    <source>
        <dbReference type="Proteomes" id="UP000032900"/>
    </source>
</evidence>
<dbReference type="STRING" id="1236989.JCM15548_14371"/>
<keyword evidence="1" id="KW-0472">Membrane</keyword>